<dbReference type="Proteomes" id="UP001159405">
    <property type="component" value="Unassembled WGS sequence"/>
</dbReference>
<accession>A0ABN8MQ64</accession>
<dbReference type="EMBL" id="CALNXK010000002">
    <property type="protein sequence ID" value="CAH3033432.1"/>
    <property type="molecule type" value="Genomic_DNA"/>
</dbReference>
<feature type="transmembrane region" description="Helical" evidence="1">
    <location>
        <begin position="48"/>
        <end position="69"/>
    </location>
</feature>
<feature type="transmembrane region" description="Helical" evidence="1">
    <location>
        <begin position="81"/>
        <end position="102"/>
    </location>
</feature>
<feature type="non-terminal residue" evidence="2">
    <location>
        <position position="1"/>
    </location>
</feature>
<feature type="transmembrane region" description="Helical" evidence="1">
    <location>
        <begin position="108"/>
        <end position="128"/>
    </location>
</feature>
<proteinExistence type="predicted"/>
<evidence type="ECO:0000313" key="3">
    <source>
        <dbReference type="Proteomes" id="UP001159405"/>
    </source>
</evidence>
<feature type="transmembrane region" description="Helical" evidence="1">
    <location>
        <begin position="213"/>
        <end position="235"/>
    </location>
</feature>
<feature type="transmembrane region" description="Helical" evidence="1">
    <location>
        <begin position="173"/>
        <end position="193"/>
    </location>
</feature>
<dbReference type="PANTHER" id="PTHR35270:SF2">
    <property type="entry name" value="FUSELESS, ISOFORM A"/>
    <property type="match status" value="1"/>
</dbReference>
<keyword evidence="1" id="KW-1133">Transmembrane helix</keyword>
<gene>
    <name evidence="2" type="ORF">PLOB_00016513</name>
</gene>
<sequence>RYSFFFSKRLLNLIIVLCVVCPALVSYWRGTWLILDSIFLPDRPLLGGWITFSVSFGTIYVVVLIGDHLKANLNERKWRKLSYLALFYSAGFLIVNTWRGLWILWDHYTTTSLISGLLSHALGFFVVLSTQTTSSITAAPSYCITEAKDDELQTVFQGKSWLNSCTASVFSKMLNSFLTVFVTGAAVISYWRGTWVTMDALCESFGFEKLKSWIVSICIGCTLFVSCYFVSELVLNIKNLNAPYSWRSRTFEQVFVYILGFGTVNLLERGMVRGGYLYTSRPVASQCIGQSFWWNCSAISSSNKPYFGMLSCWV</sequence>
<feature type="transmembrane region" description="Helical" evidence="1">
    <location>
        <begin position="10"/>
        <end position="28"/>
    </location>
</feature>
<protein>
    <submittedName>
        <fullName evidence="2">Uncharacterized protein</fullName>
    </submittedName>
</protein>
<dbReference type="Pfam" id="PF15993">
    <property type="entry name" value="Fuseless"/>
    <property type="match status" value="1"/>
</dbReference>
<name>A0ABN8MQ64_9CNID</name>
<dbReference type="InterPro" id="IPR032751">
    <property type="entry name" value="Fuseless"/>
</dbReference>
<keyword evidence="1" id="KW-0472">Membrane</keyword>
<comment type="caution">
    <text evidence="2">The sequence shown here is derived from an EMBL/GenBank/DDBJ whole genome shotgun (WGS) entry which is preliminary data.</text>
</comment>
<keyword evidence="3" id="KW-1185">Reference proteome</keyword>
<keyword evidence="1" id="KW-0812">Transmembrane</keyword>
<organism evidence="2 3">
    <name type="scientific">Porites lobata</name>
    <dbReference type="NCBI Taxonomy" id="104759"/>
    <lineage>
        <taxon>Eukaryota</taxon>
        <taxon>Metazoa</taxon>
        <taxon>Cnidaria</taxon>
        <taxon>Anthozoa</taxon>
        <taxon>Hexacorallia</taxon>
        <taxon>Scleractinia</taxon>
        <taxon>Fungiina</taxon>
        <taxon>Poritidae</taxon>
        <taxon>Porites</taxon>
    </lineage>
</organism>
<dbReference type="PANTHER" id="PTHR35270">
    <property type="entry name" value="FUSELESS, ISOFORM A"/>
    <property type="match status" value="1"/>
</dbReference>
<reference evidence="2 3" key="1">
    <citation type="submission" date="2022-05" db="EMBL/GenBank/DDBJ databases">
        <authorList>
            <consortium name="Genoscope - CEA"/>
            <person name="William W."/>
        </authorList>
    </citation>
    <scope>NUCLEOTIDE SEQUENCE [LARGE SCALE GENOMIC DNA]</scope>
</reference>
<evidence type="ECO:0000256" key="1">
    <source>
        <dbReference type="SAM" id="Phobius"/>
    </source>
</evidence>
<evidence type="ECO:0000313" key="2">
    <source>
        <dbReference type="EMBL" id="CAH3033432.1"/>
    </source>
</evidence>